<evidence type="ECO:0000259" key="2">
    <source>
        <dbReference type="Pfam" id="PF03011"/>
    </source>
</evidence>
<evidence type="ECO:0000259" key="3">
    <source>
        <dbReference type="Pfam" id="PF05424"/>
    </source>
</evidence>
<dbReference type="Proteomes" id="UP000030656">
    <property type="component" value="Unassembled WGS sequence"/>
</dbReference>
<organism evidence="6 7">
    <name type="scientific">Plasmodium falciparum FCH/4</name>
    <dbReference type="NCBI Taxonomy" id="1036724"/>
    <lineage>
        <taxon>Eukaryota</taxon>
        <taxon>Sar</taxon>
        <taxon>Alveolata</taxon>
        <taxon>Apicomplexa</taxon>
        <taxon>Aconoidasida</taxon>
        <taxon>Haemosporida</taxon>
        <taxon>Plasmodiidae</taxon>
        <taxon>Plasmodium</taxon>
        <taxon>Plasmodium (Laverania)</taxon>
    </lineage>
</organism>
<dbReference type="Gene3D" id="1.20.1310.20">
    <property type="entry name" value="Duffy-antigen binding domain"/>
    <property type="match status" value="1"/>
</dbReference>
<evidence type="ECO:0000313" key="6">
    <source>
        <dbReference type="EMBL" id="ETW27876.1"/>
    </source>
</evidence>
<evidence type="ECO:0000259" key="5">
    <source>
        <dbReference type="Pfam" id="PF22672"/>
    </source>
</evidence>
<dbReference type="Pfam" id="PF22672">
    <property type="entry name" value="DBL_C"/>
    <property type="match status" value="1"/>
</dbReference>
<evidence type="ECO:0008006" key="8">
    <source>
        <dbReference type="Google" id="ProtNLM"/>
    </source>
</evidence>
<feature type="domain" description="Duffy-antigen binding" evidence="3">
    <location>
        <begin position="123"/>
        <end position="336"/>
    </location>
</feature>
<accession>A0A024VJ14</accession>
<feature type="domain" description="Plasmodium falciparum erythrocyte membrane protein-1 N-terminal segment" evidence="4">
    <location>
        <begin position="19"/>
        <end position="56"/>
    </location>
</feature>
<feature type="compositionally biased region" description="Pro residues" evidence="1">
    <location>
        <begin position="893"/>
        <end position="906"/>
    </location>
</feature>
<feature type="compositionally biased region" description="Polar residues" evidence="1">
    <location>
        <begin position="437"/>
        <end position="446"/>
    </location>
</feature>
<dbReference type="GO" id="GO:0016020">
    <property type="term" value="C:membrane"/>
    <property type="evidence" value="ECO:0007669"/>
    <property type="project" value="InterPro"/>
</dbReference>
<evidence type="ECO:0000256" key="1">
    <source>
        <dbReference type="SAM" id="MobiDB-lite"/>
    </source>
</evidence>
<gene>
    <name evidence="6" type="ORF">PFFCH_04701</name>
</gene>
<proteinExistence type="predicted"/>
<feature type="non-terminal residue" evidence="6">
    <location>
        <position position="968"/>
    </location>
</feature>
<dbReference type="GO" id="GO:0046789">
    <property type="term" value="F:host cell surface receptor binding"/>
    <property type="evidence" value="ECO:0007669"/>
    <property type="project" value="InterPro"/>
</dbReference>
<dbReference type="Pfam" id="PF03011">
    <property type="entry name" value="PFEMP"/>
    <property type="match status" value="1"/>
</dbReference>
<feature type="region of interest" description="Disordered" evidence="1">
    <location>
        <begin position="289"/>
        <end position="318"/>
    </location>
</feature>
<dbReference type="Pfam" id="PF05424">
    <property type="entry name" value="Duffy_binding"/>
    <property type="match status" value="1"/>
</dbReference>
<dbReference type="InterPro" id="IPR054595">
    <property type="entry name" value="DBL_C"/>
</dbReference>
<evidence type="ECO:0000259" key="4">
    <source>
        <dbReference type="Pfam" id="PF15447"/>
    </source>
</evidence>
<dbReference type="FunFam" id="1.20.58.830:FF:000003">
    <property type="entry name" value="Erythrocyte membrane protein 1, PfEMP1"/>
    <property type="match status" value="1"/>
</dbReference>
<sequence>MARDPRGGGSEEDDIDHKSVKHLLDSIGKKVHEEVINGDAAKKYIEELKGKLSLATLLGVESASTDKPCDFEYAKLISGSGVTARGDPCGSASDKRFSKERVAEYDEKKIRDTNKSKGGNNEGQCAPYRRLSLCNKNFQNINNIDSDKARHNLLAEVCMAAKYEGESIKTHYKQYDAEYPSGSSFTTCTALARSFADIGDIVRGRDLYRGGGRGKGKEKLDDKLKGIFGDIYKDVTRGSNWQALKTRYENDTENYFQLREDWWTANRATIWEAITCKAEGNRYFRPTCSDGNSKSQAKDKCRCGNDQSGRDKSKPGKDGDVNIVPTYFDYVPQYLRWFEEWGEDFCRKKKHKLKDAIKKCRGESGNDKYCDLNGYDCEKTKRGRNIYRWDYKCTGCFRSCSHFRTWIDNQKLEFLKQRNKYQNEISVGGGRKKRATRSSGSNSDNNGYEKKFYDKLKTKYNDVNDFLNLLSEEKTCKDITDGGKIDFKTVNSDKNSGGDDSNKTFSHTEYCQACPWCGVKRNGSGGNTKWERKEDMDKCQPINLYKPKPEANGTPINFLYSGDEATEIRKKLKKFCETKNGSDGGGVAGDSGTSGSQELYQKWTCYQFEELTKVPNPNGVQDEDDKVYDKEVKDAGGLCILKKEKKEQEKERSDSKSQNNHADIQKTFNPFFYYWVVHMLKDSIYWRTEKIKGCLENNNGNRCNKKNKCKTDCECFKRWVEKKKEEWKAIKEHFGNQEAFKNKGDMGNDSFLDIAMKSADFVLEGVLKKEVLLTSLREAYRNEKDIKHIKELLEKEEATGVVVGGKDNTTIDKLLKHEGEEAETCKETHTKEKCEEPQRPSAGGPGARSLQPSKEEEGEGEDDDDDEDEEEDEEHGREDGDEETAAETTPGPSATPVPELPGPPAPVVDVCATVAKALADTASLQKACPTKYGPKAPTSWKCVSSGDKTATSGDKAATGGETTGKSDG</sequence>
<dbReference type="InterPro" id="IPR004258">
    <property type="entry name" value="DBL"/>
</dbReference>
<feature type="domain" description="Duffy-binding-like" evidence="5">
    <location>
        <begin position="340"/>
        <end position="491"/>
    </location>
</feature>
<evidence type="ECO:0000313" key="7">
    <source>
        <dbReference type="Proteomes" id="UP000030656"/>
    </source>
</evidence>
<reference evidence="6 7" key="1">
    <citation type="submission" date="2013-02" db="EMBL/GenBank/DDBJ databases">
        <title>The Genome Annotation of Plasmodium falciparum FCH/4.</title>
        <authorList>
            <consortium name="The Broad Institute Genome Sequencing Platform"/>
            <consortium name="The Broad Institute Genome Sequencing Center for Infectious Disease"/>
            <person name="Neafsey D."/>
            <person name="Hoffman S."/>
            <person name="Volkman S."/>
            <person name="Rosenthal P."/>
            <person name="Walker B."/>
            <person name="Young S.K."/>
            <person name="Zeng Q."/>
            <person name="Gargeya S."/>
            <person name="Fitzgerald M."/>
            <person name="Haas B."/>
            <person name="Abouelleil A."/>
            <person name="Allen A.W."/>
            <person name="Alvarado L."/>
            <person name="Arachchi H.M."/>
            <person name="Berlin A.M."/>
            <person name="Chapman S.B."/>
            <person name="Gainer-Dewar J."/>
            <person name="Goldberg J."/>
            <person name="Griggs A."/>
            <person name="Gujja S."/>
            <person name="Hansen M."/>
            <person name="Howarth C."/>
            <person name="Imamovic A."/>
            <person name="Ireland A."/>
            <person name="Larimer J."/>
            <person name="McCowan C."/>
            <person name="Murphy C."/>
            <person name="Pearson M."/>
            <person name="Poon T.W."/>
            <person name="Priest M."/>
            <person name="Roberts A."/>
            <person name="Saif S."/>
            <person name="Shea T."/>
            <person name="Sisk P."/>
            <person name="Sykes S."/>
            <person name="Wortman J."/>
            <person name="Nusbaum C."/>
            <person name="Birren B."/>
        </authorList>
    </citation>
    <scope>NUCLEOTIDE SEQUENCE [LARGE SCALE GENOMIC DNA]</scope>
    <source>
        <strain evidence="6 7">FCH/4</strain>
    </source>
</reference>
<protein>
    <recommendedName>
        <fullName evidence="8">Duffy-binding-like domain-containing protein</fullName>
    </recommendedName>
</protein>
<feature type="region of interest" description="Disordered" evidence="1">
    <location>
        <begin position="426"/>
        <end position="446"/>
    </location>
</feature>
<feature type="compositionally biased region" description="Basic and acidic residues" evidence="1">
    <location>
        <begin position="820"/>
        <end position="838"/>
    </location>
</feature>
<feature type="region of interest" description="Disordered" evidence="1">
    <location>
        <begin position="820"/>
        <end position="907"/>
    </location>
</feature>
<feature type="region of interest" description="Disordered" evidence="1">
    <location>
        <begin position="928"/>
        <end position="968"/>
    </location>
</feature>
<dbReference type="Pfam" id="PF15447">
    <property type="entry name" value="NTS"/>
    <property type="match status" value="1"/>
</dbReference>
<dbReference type="AlphaFoldDB" id="A0A024VJ14"/>
<dbReference type="Gene3D" id="1.20.58.830">
    <property type="match status" value="2"/>
</dbReference>
<dbReference type="InterPro" id="IPR042202">
    <property type="entry name" value="Duffy-ag-bd_sf"/>
</dbReference>
<name>A0A024VJ14_PLAFA</name>
<reference evidence="6 7" key="2">
    <citation type="submission" date="2013-02" db="EMBL/GenBank/DDBJ databases">
        <title>The Genome Sequence of Plasmodium falciparum FCH/4.</title>
        <authorList>
            <consortium name="The Broad Institute Genome Sequencing Platform"/>
            <consortium name="The Broad Institute Genome Sequencing Center for Infectious Disease"/>
            <person name="Neafsey D."/>
            <person name="Cheeseman I."/>
            <person name="Volkman S."/>
            <person name="Adams J."/>
            <person name="Walker B."/>
            <person name="Young S.K."/>
            <person name="Zeng Q."/>
            <person name="Gargeya S."/>
            <person name="Fitzgerald M."/>
            <person name="Haas B."/>
            <person name="Abouelleil A."/>
            <person name="Alvarado L."/>
            <person name="Arachchi H.M."/>
            <person name="Berlin A.M."/>
            <person name="Chapman S.B."/>
            <person name="Dewar J."/>
            <person name="Goldberg J."/>
            <person name="Griggs A."/>
            <person name="Gujja S."/>
            <person name="Hansen M."/>
            <person name="Howarth C."/>
            <person name="Imamovic A."/>
            <person name="Larimer J."/>
            <person name="McCowan C."/>
            <person name="Murphy C."/>
            <person name="Neiman D."/>
            <person name="Pearson M."/>
            <person name="Priest M."/>
            <person name="Roberts A."/>
            <person name="Saif S."/>
            <person name="Shea T."/>
            <person name="Sisk P."/>
            <person name="Sykes S."/>
            <person name="Wortman J."/>
            <person name="Nusbaum C."/>
            <person name="Birren B."/>
        </authorList>
    </citation>
    <scope>NUCLEOTIDE SEQUENCE [LARGE SCALE GENOMIC DNA]</scope>
    <source>
        <strain evidence="6 7">FCH/4</strain>
    </source>
</reference>
<dbReference type="InterPro" id="IPR008602">
    <property type="entry name" value="Duffy-antigen-binding"/>
</dbReference>
<dbReference type="SUPFAM" id="SSF140924">
    <property type="entry name" value="Duffy binding domain-like"/>
    <property type="match status" value="2"/>
</dbReference>
<feature type="compositionally biased region" description="Basic and acidic residues" evidence="1">
    <location>
        <begin position="296"/>
        <end position="318"/>
    </location>
</feature>
<dbReference type="InterPro" id="IPR029210">
    <property type="entry name" value="PfEMP1_NTS"/>
</dbReference>
<feature type="compositionally biased region" description="Acidic residues" evidence="1">
    <location>
        <begin position="856"/>
        <end position="885"/>
    </location>
</feature>
<feature type="domain" description="Duffy-binding-like" evidence="2">
    <location>
        <begin position="671"/>
        <end position="832"/>
    </location>
</feature>
<dbReference type="EMBL" id="KI928048">
    <property type="protein sequence ID" value="ETW27876.1"/>
    <property type="molecule type" value="Genomic_DNA"/>
</dbReference>
<dbReference type="FunFam" id="1.20.1310.20:FF:000001">
    <property type="entry name" value="Erythrocyte membrane protein 1, PfEMP1"/>
    <property type="match status" value="1"/>
</dbReference>